<dbReference type="InterPro" id="IPR017853">
    <property type="entry name" value="GH"/>
</dbReference>
<feature type="domain" description="Glycosyl hydrolases family 2 sugar binding" evidence="3">
    <location>
        <begin position="83"/>
        <end position="198"/>
    </location>
</feature>
<protein>
    <submittedName>
        <fullName evidence="4">Glycoside hydrolase family 2</fullName>
    </submittedName>
</protein>
<dbReference type="PANTHER" id="PTHR42732:SF3">
    <property type="entry name" value="HYDROLASE"/>
    <property type="match status" value="1"/>
</dbReference>
<dbReference type="EMBL" id="CP060789">
    <property type="protein sequence ID" value="QNP55773.1"/>
    <property type="molecule type" value="Genomic_DNA"/>
</dbReference>
<keyword evidence="4" id="KW-0378">Hydrolase</keyword>
<evidence type="ECO:0000259" key="2">
    <source>
        <dbReference type="Pfam" id="PF02836"/>
    </source>
</evidence>
<dbReference type="Pfam" id="PF02837">
    <property type="entry name" value="Glyco_hydro_2_N"/>
    <property type="match status" value="1"/>
</dbReference>
<evidence type="ECO:0000256" key="1">
    <source>
        <dbReference type="ARBA" id="ARBA00007401"/>
    </source>
</evidence>
<dbReference type="PANTHER" id="PTHR42732">
    <property type="entry name" value="BETA-GALACTOSIDASE"/>
    <property type="match status" value="1"/>
</dbReference>
<dbReference type="GO" id="GO:0005975">
    <property type="term" value="P:carbohydrate metabolic process"/>
    <property type="evidence" value="ECO:0007669"/>
    <property type="project" value="InterPro"/>
</dbReference>
<keyword evidence="5" id="KW-1185">Reference proteome</keyword>
<dbReference type="Proteomes" id="UP000516117">
    <property type="component" value="Chromosome"/>
</dbReference>
<sequence>MTDAALQILASRPASEQDGTYPRPQLIRDRWASLDRKVGFAHDDGLVGVDEGWFARDDVFSREIQLPFPPESEASGVGEKGFHPCVWYRIEVTADDLAAAGHVSGRRLLLRFGAVDHDAMVWVDGTFVGSHVGGQTAFALDVTHALTKGDGGHVITVRAHEDPHDMSLPRGKQDWHEEPHAIWYERTTGIWRSVWLESVPATHLTRLAWRPDVVAGTATCFLELPTRPTTPVTVDVVVAHAGRVLASSTVTVTERASAVTLHLGDSWTMVHDALVWTPSRPTLLDAAVVVHGPDGATDEIASYLGMRDVTITGDALSLTGRPFYLRSVLEQGYWEESHLTPPSVAALREEVELILSLGFNSARIHQKVEDPRFHFWADKLGLTLWGETAATYAFDSVAVSRLSKEWIDLVRDYESHPSIIAWVPFNESWGIDRVADSPAQAAFSRGLADLTRALDPTRPVISNDGWEHTDSDLLTIHDYAWDRELIRARYADGVEALLDSAIAGPRALIADPRQRLDVPVLLTEIGGVRFVPEATEETWGYSTASSQDDYAERIAAILEPIQAAQGVAGFCWTQLTDTLQEANGLCDADRRPKLPAEQLRAIVQGGPPRRS</sequence>
<proteinExistence type="inferred from homology"/>
<dbReference type="InterPro" id="IPR051913">
    <property type="entry name" value="GH2_Domain-Containing"/>
</dbReference>
<dbReference type="SUPFAM" id="SSF49785">
    <property type="entry name" value="Galactose-binding domain-like"/>
    <property type="match status" value="1"/>
</dbReference>
<organism evidence="4 5">
    <name type="scientific">Tessaracoccus defluvii</name>
    <dbReference type="NCBI Taxonomy" id="1285901"/>
    <lineage>
        <taxon>Bacteria</taxon>
        <taxon>Bacillati</taxon>
        <taxon>Actinomycetota</taxon>
        <taxon>Actinomycetes</taxon>
        <taxon>Propionibacteriales</taxon>
        <taxon>Propionibacteriaceae</taxon>
        <taxon>Tessaracoccus</taxon>
    </lineage>
</organism>
<dbReference type="RefSeq" id="WP_187720902.1">
    <property type="nucleotide sequence ID" value="NZ_BAABBL010000010.1"/>
</dbReference>
<name>A0A7H0H5F7_9ACTN</name>
<dbReference type="SUPFAM" id="SSF51445">
    <property type="entry name" value="(Trans)glycosidases"/>
    <property type="match status" value="1"/>
</dbReference>
<accession>A0A7H0H5F7</accession>
<dbReference type="InterPro" id="IPR006104">
    <property type="entry name" value="Glyco_hydro_2_N"/>
</dbReference>
<reference evidence="4 5" key="1">
    <citation type="submission" date="2020-08" db="EMBL/GenBank/DDBJ databases">
        <title>Genome sequence of Tessaracoccus defluvii JCM 17540T.</title>
        <authorList>
            <person name="Hyun D.-W."/>
            <person name="Bae J.-W."/>
        </authorList>
    </citation>
    <scope>NUCLEOTIDE SEQUENCE [LARGE SCALE GENOMIC DNA]</scope>
    <source>
        <strain evidence="4 5">JCM 17540</strain>
    </source>
</reference>
<dbReference type="InterPro" id="IPR008979">
    <property type="entry name" value="Galactose-bd-like_sf"/>
</dbReference>
<comment type="similarity">
    <text evidence="1">Belongs to the glycosyl hydrolase 2 family.</text>
</comment>
<evidence type="ECO:0000313" key="5">
    <source>
        <dbReference type="Proteomes" id="UP000516117"/>
    </source>
</evidence>
<feature type="domain" description="Glycoside hydrolase family 2 catalytic" evidence="2">
    <location>
        <begin position="310"/>
        <end position="470"/>
    </location>
</feature>
<dbReference type="GO" id="GO:0004553">
    <property type="term" value="F:hydrolase activity, hydrolyzing O-glycosyl compounds"/>
    <property type="evidence" value="ECO:0007669"/>
    <property type="project" value="InterPro"/>
</dbReference>
<evidence type="ECO:0000313" key="4">
    <source>
        <dbReference type="EMBL" id="QNP55773.1"/>
    </source>
</evidence>
<gene>
    <name evidence="4" type="ORF">H9L22_16845</name>
</gene>
<dbReference type="Gene3D" id="2.60.120.260">
    <property type="entry name" value="Galactose-binding domain-like"/>
    <property type="match status" value="1"/>
</dbReference>
<dbReference type="KEGG" id="tdf:H9L22_16845"/>
<dbReference type="InterPro" id="IPR006103">
    <property type="entry name" value="Glyco_hydro_2_cat"/>
</dbReference>
<dbReference type="Gene3D" id="3.20.20.80">
    <property type="entry name" value="Glycosidases"/>
    <property type="match status" value="1"/>
</dbReference>
<dbReference type="AlphaFoldDB" id="A0A7H0H5F7"/>
<evidence type="ECO:0000259" key="3">
    <source>
        <dbReference type="Pfam" id="PF02837"/>
    </source>
</evidence>
<dbReference type="Pfam" id="PF02836">
    <property type="entry name" value="Glyco_hydro_2_C"/>
    <property type="match status" value="1"/>
</dbReference>